<dbReference type="Pfam" id="PF09126">
    <property type="entry name" value="NaeI"/>
    <property type="match status" value="1"/>
</dbReference>
<proteinExistence type="predicted"/>
<dbReference type="InterPro" id="IPR037057">
    <property type="entry name" value="DNA_rep_MutH/T2_RE_sf"/>
</dbReference>
<dbReference type="SUPFAM" id="SSF52980">
    <property type="entry name" value="Restriction endonuclease-like"/>
    <property type="match status" value="1"/>
</dbReference>
<dbReference type="Proteomes" id="UP001146468">
    <property type="component" value="Unassembled WGS sequence"/>
</dbReference>
<dbReference type="CDD" id="cd22338">
    <property type="entry name" value="NaeI-like"/>
    <property type="match status" value="1"/>
</dbReference>
<reference evidence="5" key="1">
    <citation type="submission" date="2022-02" db="EMBL/GenBank/DDBJ databases">
        <title>Corynebacterium sp. from urogenital microbiome.</title>
        <authorList>
            <person name="Cappelli E.A."/>
            <person name="Ribeiro T.G."/>
            <person name="Peixe L."/>
        </authorList>
    </citation>
    <scope>NUCLEOTIDE SEQUENCE</scope>
    <source>
        <strain evidence="5">C8Ua_172</strain>
    </source>
</reference>
<accession>A0A9X3LWT6</accession>
<keyword evidence="6" id="KW-1185">Reference proteome</keyword>
<keyword evidence="3" id="KW-0378">Hydrolase</keyword>
<evidence type="ECO:0000313" key="5">
    <source>
        <dbReference type="EMBL" id="MCZ9294238.1"/>
    </source>
</evidence>
<dbReference type="GO" id="GO:0009307">
    <property type="term" value="P:DNA restriction-modification system"/>
    <property type="evidence" value="ECO:0007669"/>
    <property type="project" value="InterPro"/>
</dbReference>
<dbReference type="AlphaFoldDB" id="A0A9X3LWT6"/>
<gene>
    <name evidence="5" type="ORF">L8U60_07030</name>
</gene>
<keyword evidence="2 5" id="KW-0255">Endonuclease</keyword>
<name>A0A9X3LWT6_9CORY</name>
<evidence type="ECO:0000256" key="2">
    <source>
        <dbReference type="ARBA" id="ARBA00022759"/>
    </source>
</evidence>
<dbReference type="Gene3D" id="1.10.10.10">
    <property type="entry name" value="Winged helix-like DNA-binding domain superfamily/Winged helix DNA-binding domain"/>
    <property type="match status" value="1"/>
</dbReference>
<dbReference type="Gene3D" id="3.40.600.10">
    <property type="entry name" value="DNA mismatch repair MutH/Restriction endonuclease, type II"/>
    <property type="match status" value="1"/>
</dbReference>
<dbReference type="GO" id="GO:0009036">
    <property type="term" value="F:type II site-specific deoxyribonuclease activity"/>
    <property type="evidence" value="ECO:0007669"/>
    <property type="project" value="InterPro"/>
</dbReference>
<comment type="caution">
    <text evidence="5">The sequence shown here is derived from an EMBL/GenBank/DDBJ whole genome shotgun (WGS) entry which is preliminary data.</text>
</comment>
<dbReference type="InterPro" id="IPR036388">
    <property type="entry name" value="WH-like_DNA-bd_sf"/>
</dbReference>
<feature type="domain" description="Type II restriction enzyme NaeI" evidence="4">
    <location>
        <begin position="12"/>
        <end position="296"/>
    </location>
</feature>
<dbReference type="RefSeq" id="WP_269965655.1">
    <property type="nucleotide sequence ID" value="NZ_JAKMUS010000009.1"/>
</dbReference>
<dbReference type="EMBL" id="JAKMUS010000009">
    <property type="protein sequence ID" value="MCZ9294238.1"/>
    <property type="molecule type" value="Genomic_DNA"/>
</dbReference>
<evidence type="ECO:0000313" key="6">
    <source>
        <dbReference type="Proteomes" id="UP001146468"/>
    </source>
</evidence>
<sequence length="305" mass="34758">MVEMTPAQIAQHLAKQLQEADPGGERMALLFRETFDQAYDGQNTGRYRPQDLSKTELAHIGSLVEINIRRQFTDLISDGIKMDYCIDEVEVDCKYSKNPFGWMIPLETVHNYAMLCHADEVKATFRVGFVYITDEILNKGGNRDKKRTISLTGRESIQWAWFDHPFPKNVLLALKPDDAEFVMQEKSGQARINNLFRTVQNQVIPRGIICTVAQQKDPMKRIRYNGGARSILLPEGIIILGDYSRHTRIAKDLGLPEPKNGGCMAVRVIETTKTFNGPKTEIDNRYWRIALPDDPHEDAPLIPEK</sequence>
<dbReference type="GO" id="GO:0003677">
    <property type="term" value="F:DNA binding"/>
    <property type="evidence" value="ECO:0007669"/>
    <property type="project" value="InterPro"/>
</dbReference>
<evidence type="ECO:0000259" key="4">
    <source>
        <dbReference type="Pfam" id="PF09126"/>
    </source>
</evidence>
<evidence type="ECO:0000256" key="3">
    <source>
        <dbReference type="ARBA" id="ARBA00022801"/>
    </source>
</evidence>
<dbReference type="InterPro" id="IPR015210">
    <property type="entry name" value="NaeI"/>
</dbReference>
<evidence type="ECO:0000256" key="1">
    <source>
        <dbReference type="ARBA" id="ARBA00022722"/>
    </source>
</evidence>
<dbReference type="InterPro" id="IPR011335">
    <property type="entry name" value="Restrct_endonuc-II-like"/>
</dbReference>
<keyword evidence="1" id="KW-0540">Nuclease</keyword>
<protein>
    <submittedName>
        <fullName evidence="5">Restriction endonuclease</fullName>
    </submittedName>
</protein>
<organism evidence="5 6">
    <name type="scientific">Corynebacterium meitnerae</name>
    <dbReference type="NCBI Taxonomy" id="2913498"/>
    <lineage>
        <taxon>Bacteria</taxon>
        <taxon>Bacillati</taxon>
        <taxon>Actinomycetota</taxon>
        <taxon>Actinomycetes</taxon>
        <taxon>Mycobacteriales</taxon>
        <taxon>Corynebacteriaceae</taxon>
        <taxon>Corynebacterium</taxon>
    </lineage>
</organism>